<keyword evidence="3" id="KW-1185">Reference proteome</keyword>
<protein>
    <submittedName>
        <fullName evidence="2">Retrovirus-related Pol polyprotein from type-1 retrotransposable element R2</fullName>
    </submittedName>
</protein>
<organism evidence="2 3">
    <name type="scientific">Frankliniella fusca</name>
    <dbReference type="NCBI Taxonomy" id="407009"/>
    <lineage>
        <taxon>Eukaryota</taxon>
        <taxon>Metazoa</taxon>
        <taxon>Ecdysozoa</taxon>
        <taxon>Arthropoda</taxon>
        <taxon>Hexapoda</taxon>
        <taxon>Insecta</taxon>
        <taxon>Pterygota</taxon>
        <taxon>Neoptera</taxon>
        <taxon>Paraneoptera</taxon>
        <taxon>Thysanoptera</taxon>
        <taxon>Terebrantia</taxon>
        <taxon>Thripoidea</taxon>
        <taxon>Thripidae</taxon>
        <taxon>Frankliniella</taxon>
    </lineage>
</organism>
<dbReference type="AlphaFoldDB" id="A0AAE1HMS4"/>
<dbReference type="PANTHER" id="PTHR19446">
    <property type="entry name" value="REVERSE TRANSCRIPTASES"/>
    <property type="match status" value="1"/>
</dbReference>
<feature type="domain" description="Reverse transcriptase" evidence="1">
    <location>
        <begin position="53"/>
        <end position="314"/>
    </location>
</feature>
<accession>A0AAE1HMS4</accession>
<dbReference type="InterPro" id="IPR000477">
    <property type="entry name" value="RT_dom"/>
</dbReference>
<dbReference type="Pfam" id="PF00078">
    <property type="entry name" value="RVT_1"/>
    <property type="match status" value="1"/>
</dbReference>
<comment type="caution">
    <text evidence="2">The sequence shown here is derived from an EMBL/GenBank/DDBJ whole genome shotgun (WGS) entry which is preliminary data.</text>
</comment>
<reference evidence="2" key="1">
    <citation type="submission" date="2021-07" db="EMBL/GenBank/DDBJ databases">
        <authorList>
            <person name="Catto M.A."/>
            <person name="Jacobson A."/>
            <person name="Kennedy G."/>
            <person name="Labadie P."/>
            <person name="Hunt B.G."/>
            <person name="Srinivasan R."/>
        </authorList>
    </citation>
    <scope>NUCLEOTIDE SEQUENCE</scope>
    <source>
        <strain evidence="2">PL_HMW_Pooled</strain>
        <tissue evidence="2">Head</tissue>
    </source>
</reference>
<name>A0AAE1HMS4_9NEOP</name>
<evidence type="ECO:0000313" key="2">
    <source>
        <dbReference type="EMBL" id="KAK3923445.1"/>
    </source>
</evidence>
<dbReference type="EMBL" id="JAHWGI010001147">
    <property type="protein sequence ID" value="KAK3923445.1"/>
    <property type="molecule type" value="Genomic_DNA"/>
</dbReference>
<dbReference type="GO" id="GO:0071897">
    <property type="term" value="P:DNA biosynthetic process"/>
    <property type="evidence" value="ECO:0007669"/>
    <property type="project" value="UniProtKB-ARBA"/>
</dbReference>
<dbReference type="Proteomes" id="UP001219518">
    <property type="component" value="Unassembled WGS sequence"/>
</dbReference>
<reference evidence="2" key="2">
    <citation type="journal article" date="2023" name="BMC Genomics">
        <title>Pest status, molecular evolution, and epigenetic factors derived from the genome assembly of Frankliniella fusca, a thysanopteran phytovirus vector.</title>
        <authorList>
            <person name="Catto M.A."/>
            <person name="Labadie P.E."/>
            <person name="Jacobson A.L."/>
            <person name="Kennedy G.G."/>
            <person name="Srinivasan R."/>
            <person name="Hunt B.G."/>
        </authorList>
    </citation>
    <scope>NUCLEOTIDE SEQUENCE</scope>
    <source>
        <tissue evidence="2">Head</tissue>
    </source>
</reference>
<dbReference type="InterPro" id="IPR043502">
    <property type="entry name" value="DNA/RNA_pol_sf"/>
</dbReference>
<dbReference type="CDD" id="cd01650">
    <property type="entry name" value="RT_nLTR_like"/>
    <property type="match status" value="1"/>
</dbReference>
<gene>
    <name evidence="2" type="ORF">KUF71_001853</name>
</gene>
<dbReference type="PROSITE" id="PS50878">
    <property type="entry name" value="RT_POL"/>
    <property type="match status" value="1"/>
</dbReference>
<evidence type="ECO:0000313" key="3">
    <source>
        <dbReference type="Proteomes" id="UP001219518"/>
    </source>
</evidence>
<sequence length="428" mass="47537">MKIPKAYVSGPITKTELVGALRKLRESAAGPDGVTRKDLRGMNQSDLLCLLNIVWGSKILCPILKTNRTVLLPKGGDLSNPKNWRPITIASRVLRLLQQIISARLKAQVPLHFSQRGFTAQDGVLMNSLVLQAVLKVFRANGRPLTVLSLDLAKAFDRVTTTSIIDSLRKHGVDEHTVAYINANYTGITTSFQCHGIQTKRVSLGRGTKQGDPMSGFLFNLIIDSLLEQLHEFPGISLENAEVKAMAFADDLILLANSPLQMSEMIESSLIFFNRHSLEVNVEKCYAYQLLRVPNTKRVCVVTEPKLSIYGLKVPTVSMDTQFKYLGHKYSHYGVMTSSVKKLDSALRRIMKAPLKPHQKLTMVQRYLVPSLYHGLQQIDITQGKLKTVTKKVRTAVKAIVHLPDGISGGALDIQGSFQLFHPRKMSG</sequence>
<evidence type="ECO:0000259" key="1">
    <source>
        <dbReference type="PROSITE" id="PS50878"/>
    </source>
</evidence>
<proteinExistence type="predicted"/>
<dbReference type="SUPFAM" id="SSF56672">
    <property type="entry name" value="DNA/RNA polymerases"/>
    <property type="match status" value="1"/>
</dbReference>